<dbReference type="PANTHER" id="PTHR42745">
    <property type="match status" value="1"/>
</dbReference>
<keyword evidence="11" id="KW-1185">Reference proteome</keyword>
<evidence type="ECO:0000256" key="6">
    <source>
        <dbReference type="PIRSR" id="PIRSR004692-3"/>
    </source>
</evidence>
<dbReference type="Proteomes" id="UP000192907">
    <property type="component" value="Unassembled WGS sequence"/>
</dbReference>
<dbReference type="Gene3D" id="3.40.50.10490">
    <property type="entry name" value="Glucose-6-phosphate isomerase like protein, domain 1"/>
    <property type="match status" value="1"/>
</dbReference>
<dbReference type="NCBIfam" id="TIGR00393">
    <property type="entry name" value="kpsF"/>
    <property type="match status" value="1"/>
</dbReference>
<protein>
    <submittedName>
        <fullName evidence="10">Arabinose-5-phosphate isomerase</fullName>
    </submittedName>
</protein>
<feature type="domain" description="CBS" evidence="8">
    <location>
        <begin position="281"/>
        <end position="328"/>
    </location>
</feature>
<keyword evidence="5" id="KW-0479">Metal-binding</keyword>
<dbReference type="InterPro" id="IPR000644">
    <property type="entry name" value="CBS_dom"/>
</dbReference>
<keyword evidence="10" id="KW-0413">Isomerase</keyword>
<dbReference type="EMBL" id="FWZT01000012">
    <property type="protein sequence ID" value="SMF39466.1"/>
    <property type="molecule type" value="Genomic_DNA"/>
</dbReference>
<accession>A0A1Y6C0R3</accession>
<feature type="site" description="Catalytically relevant" evidence="6">
    <location>
        <position position="158"/>
    </location>
</feature>
<proteinExistence type="inferred from homology"/>
<dbReference type="InterPro" id="IPR046348">
    <property type="entry name" value="SIS_dom_sf"/>
</dbReference>
<dbReference type="Gene3D" id="3.10.580.10">
    <property type="entry name" value="CBS-domain"/>
    <property type="match status" value="1"/>
</dbReference>
<dbReference type="GO" id="GO:0019146">
    <property type="term" value="F:arabinose-5-phosphate isomerase activity"/>
    <property type="evidence" value="ECO:0007669"/>
    <property type="project" value="UniProtKB-ARBA"/>
</dbReference>
<dbReference type="Pfam" id="PF01380">
    <property type="entry name" value="SIS"/>
    <property type="match status" value="1"/>
</dbReference>
<evidence type="ECO:0000256" key="5">
    <source>
        <dbReference type="PIRSR" id="PIRSR004692-2"/>
    </source>
</evidence>
<dbReference type="GO" id="GO:1901135">
    <property type="term" value="P:carbohydrate derivative metabolic process"/>
    <property type="evidence" value="ECO:0007669"/>
    <property type="project" value="InterPro"/>
</dbReference>
<dbReference type="PIRSF" id="PIRSF004692">
    <property type="entry name" value="KdsD_KpsF"/>
    <property type="match status" value="1"/>
</dbReference>
<dbReference type="AlphaFoldDB" id="A0A1Y6C0R3"/>
<evidence type="ECO:0000256" key="3">
    <source>
        <dbReference type="ARBA" id="ARBA00023122"/>
    </source>
</evidence>
<feature type="site" description="Catalytically relevant" evidence="6">
    <location>
        <position position="199"/>
    </location>
</feature>
<dbReference type="GO" id="GO:0097367">
    <property type="term" value="F:carbohydrate derivative binding"/>
    <property type="evidence" value="ECO:0007669"/>
    <property type="project" value="InterPro"/>
</dbReference>
<keyword evidence="3 7" id="KW-0129">CBS domain</keyword>
<sequence>MDVRTSLNSEVVSPIIDSISVAKKCLREEAQELMKLADSVSCEFSEAIDAIYGCQGRLIVLGMGKSGLVGKKIAATLASTGTPSFFIHPGEAFHGDLGMIVPQDMVLLLSYSGETAEICSLLRPLKQFGNKTIAIVGNKDSTLGREVNYCLEAKVEQEICPLNLAPTSSTTAAMALGDAIAVTLMKKRNFAAEQFARFHPGGSLGRRLLTRVEDVMLKDDLPMVTADDGIEKVIFTMTASAIGIAIVANDRKLLGVITDSDIRSAFASIETLKDVQAKDIMTPQPKTILASTQISQAREFIKENPCRALVVLDDNENIVGLYGRDRFN</sequence>
<evidence type="ECO:0000259" key="9">
    <source>
        <dbReference type="PROSITE" id="PS51464"/>
    </source>
</evidence>
<evidence type="ECO:0000313" key="11">
    <source>
        <dbReference type="Proteomes" id="UP000192907"/>
    </source>
</evidence>
<evidence type="ECO:0000313" key="10">
    <source>
        <dbReference type="EMBL" id="SMF39466.1"/>
    </source>
</evidence>
<gene>
    <name evidence="10" type="ORF">SAMN06296036_1128</name>
</gene>
<dbReference type="PANTHER" id="PTHR42745:SF1">
    <property type="entry name" value="ARABINOSE 5-PHOSPHATE ISOMERASE KDSD"/>
    <property type="match status" value="1"/>
</dbReference>
<dbReference type="InterPro" id="IPR046342">
    <property type="entry name" value="CBS_dom_sf"/>
</dbReference>
<dbReference type="InterPro" id="IPR004800">
    <property type="entry name" value="KdsD/KpsF-type"/>
</dbReference>
<dbReference type="InterPro" id="IPR050986">
    <property type="entry name" value="GutQ/KpsF_isomerases"/>
</dbReference>
<dbReference type="CDD" id="cd05014">
    <property type="entry name" value="SIS_Kpsf"/>
    <property type="match status" value="1"/>
</dbReference>
<name>A0A1Y6C0R3_9BACT</name>
<feature type="site" description="Catalytically relevant" evidence="6">
    <location>
        <position position="117"/>
    </location>
</feature>
<comment type="similarity">
    <text evidence="1 4">Belongs to the SIS family. GutQ/KpsF subfamily.</text>
</comment>
<evidence type="ECO:0000256" key="4">
    <source>
        <dbReference type="PIRNR" id="PIRNR004692"/>
    </source>
</evidence>
<evidence type="ECO:0000256" key="1">
    <source>
        <dbReference type="ARBA" id="ARBA00008165"/>
    </source>
</evidence>
<dbReference type="SUPFAM" id="SSF54631">
    <property type="entry name" value="CBS-domain pair"/>
    <property type="match status" value="1"/>
</dbReference>
<feature type="domain" description="CBS" evidence="8">
    <location>
        <begin position="216"/>
        <end position="275"/>
    </location>
</feature>
<feature type="site" description="Catalytically relevant" evidence="6">
    <location>
        <position position="65"/>
    </location>
</feature>
<keyword evidence="5" id="KW-0862">Zinc</keyword>
<organism evidence="10 11">
    <name type="scientific">Pseudobacteriovorax antillogorgiicola</name>
    <dbReference type="NCBI Taxonomy" id="1513793"/>
    <lineage>
        <taxon>Bacteria</taxon>
        <taxon>Pseudomonadati</taxon>
        <taxon>Bdellovibrionota</taxon>
        <taxon>Oligoflexia</taxon>
        <taxon>Oligoflexales</taxon>
        <taxon>Pseudobacteriovoracaceae</taxon>
        <taxon>Pseudobacteriovorax</taxon>
    </lineage>
</organism>
<feature type="binding site" evidence="5">
    <location>
        <position position="88"/>
    </location>
    <ligand>
        <name>Zn(2+)</name>
        <dbReference type="ChEBI" id="CHEBI:29105"/>
    </ligand>
</feature>
<evidence type="ECO:0000256" key="7">
    <source>
        <dbReference type="PROSITE-ProRule" id="PRU00703"/>
    </source>
</evidence>
<dbReference type="GO" id="GO:0005975">
    <property type="term" value="P:carbohydrate metabolic process"/>
    <property type="evidence" value="ECO:0007669"/>
    <property type="project" value="InterPro"/>
</dbReference>
<evidence type="ECO:0000256" key="2">
    <source>
        <dbReference type="ARBA" id="ARBA00022737"/>
    </source>
</evidence>
<dbReference type="InterPro" id="IPR001347">
    <property type="entry name" value="SIS_dom"/>
</dbReference>
<reference evidence="11" key="1">
    <citation type="submission" date="2017-04" db="EMBL/GenBank/DDBJ databases">
        <authorList>
            <person name="Varghese N."/>
            <person name="Submissions S."/>
        </authorList>
    </citation>
    <scope>NUCLEOTIDE SEQUENCE [LARGE SCALE GENOMIC DNA]</scope>
    <source>
        <strain evidence="11">RKEM611</strain>
    </source>
</reference>
<evidence type="ECO:0000259" key="8">
    <source>
        <dbReference type="PROSITE" id="PS51371"/>
    </source>
</evidence>
<feature type="domain" description="SIS" evidence="9">
    <location>
        <begin position="47"/>
        <end position="190"/>
    </location>
</feature>
<keyword evidence="2" id="KW-0677">Repeat</keyword>
<dbReference type="Pfam" id="PF00571">
    <property type="entry name" value="CBS"/>
    <property type="match status" value="2"/>
</dbReference>
<dbReference type="STRING" id="1513793.SAMN06296036_1128"/>
<dbReference type="PROSITE" id="PS51371">
    <property type="entry name" value="CBS"/>
    <property type="match status" value="2"/>
</dbReference>
<dbReference type="FunFam" id="3.40.50.10490:FF:000011">
    <property type="entry name" value="Arabinose 5-phosphate isomerase"/>
    <property type="match status" value="1"/>
</dbReference>
<dbReference type="GO" id="GO:0046872">
    <property type="term" value="F:metal ion binding"/>
    <property type="evidence" value="ECO:0007669"/>
    <property type="project" value="UniProtKB-KW"/>
</dbReference>
<dbReference type="InterPro" id="IPR035474">
    <property type="entry name" value="SIS_Kpsf"/>
</dbReference>
<dbReference type="PROSITE" id="PS51464">
    <property type="entry name" value="SIS"/>
    <property type="match status" value="1"/>
</dbReference>
<dbReference type="RefSeq" id="WP_200820730.1">
    <property type="nucleotide sequence ID" value="NZ_FWZT01000012.1"/>
</dbReference>
<dbReference type="SUPFAM" id="SSF53697">
    <property type="entry name" value="SIS domain"/>
    <property type="match status" value="1"/>
</dbReference>